<evidence type="ECO:0000313" key="2">
    <source>
        <dbReference type="EMBL" id="KAI8038775.1"/>
    </source>
</evidence>
<keyword evidence="1" id="KW-1133">Transmembrane helix</keyword>
<dbReference type="Proteomes" id="UP001059596">
    <property type="component" value="Unassembled WGS sequence"/>
</dbReference>
<evidence type="ECO:0000313" key="3">
    <source>
        <dbReference type="Proteomes" id="UP001059596"/>
    </source>
</evidence>
<proteinExistence type="predicted"/>
<evidence type="ECO:0000256" key="1">
    <source>
        <dbReference type="SAM" id="Phobius"/>
    </source>
</evidence>
<sequence>MVQNAPVFVCGSPLHPRPCVSRAAATQTTTTSPSTTFCLCAFYMYSLWLLMRMCVCTCFLVAQTRMLFEYPRTKCT</sequence>
<dbReference type="EMBL" id="JAMKOV010000007">
    <property type="protein sequence ID" value="KAI8038775.1"/>
    <property type="molecule type" value="Genomic_DNA"/>
</dbReference>
<protein>
    <submittedName>
        <fullName evidence="2">Uncharacterized protein</fullName>
    </submittedName>
</protein>
<reference evidence="2" key="1">
    <citation type="journal article" date="2023" name="Genome Biol. Evol.">
        <title>Long-read-based Genome Assembly of Drosophila gunungcola Reveals Fewer Chemosensory Genes in Flower-breeding Species.</title>
        <authorList>
            <person name="Negi A."/>
            <person name="Liao B.Y."/>
            <person name="Yeh S.D."/>
        </authorList>
    </citation>
    <scope>NUCLEOTIDE SEQUENCE</scope>
    <source>
        <strain evidence="2">Sukarami</strain>
    </source>
</reference>
<keyword evidence="3" id="KW-1185">Reference proteome</keyword>
<accession>A0A9P9YLA9</accession>
<name>A0A9P9YLA9_9MUSC</name>
<gene>
    <name evidence="2" type="ORF">M5D96_008683</name>
</gene>
<feature type="transmembrane region" description="Helical" evidence="1">
    <location>
        <begin position="42"/>
        <end position="62"/>
    </location>
</feature>
<keyword evidence="1" id="KW-0472">Membrane</keyword>
<dbReference type="AlphaFoldDB" id="A0A9P9YLA9"/>
<organism evidence="2 3">
    <name type="scientific">Drosophila gunungcola</name>
    <name type="common">fruit fly</name>
    <dbReference type="NCBI Taxonomy" id="103775"/>
    <lineage>
        <taxon>Eukaryota</taxon>
        <taxon>Metazoa</taxon>
        <taxon>Ecdysozoa</taxon>
        <taxon>Arthropoda</taxon>
        <taxon>Hexapoda</taxon>
        <taxon>Insecta</taxon>
        <taxon>Pterygota</taxon>
        <taxon>Neoptera</taxon>
        <taxon>Endopterygota</taxon>
        <taxon>Diptera</taxon>
        <taxon>Brachycera</taxon>
        <taxon>Muscomorpha</taxon>
        <taxon>Ephydroidea</taxon>
        <taxon>Drosophilidae</taxon>
        <taxon>Drosophila</taxon>
        <taxon>Sophophora</taxon>
    </lineage>
</organism>
<keyword evidence="1" id="KW-0812">Transmembrane</keyword>
<comment type="caution">
    <text evidence="2">The sequence shown here is derived from an EMBL/GenBank/DDBJ whole genome shotgun (WGS) entry which is preliminary data.</text>
</comment>